<name>A0A927PMH8_9ACTN</name>
<comment type="caution">
    <text evidence="6">The sequence shown here is derived from an EMBL/GenBank/DDBJ whole genome shotgun (WGS) entry which is preliminary data.</text>
</comment>
<keyword evidence="4" id="KW-0788">Thiol protease</keyword>
<dbReference type="GO" id="GO:0006508">
    <property type="term" value="P:proteolysis"/>
    <property type="evidence" value="ECO:0007669"/>
    <property type="project" value="UniProtKB-KW"/>
</dbReference>
<dbReference type="AlphaFoldDB" id="A0A927PMH8"/>
<accession>A0A927PMH8</accession>
<proteinExistence type="inferred from homology"/>
<evidence type="ECO:0000259" key="5">
    <source>
        <dbReference type="PROSITE" id="PS51935"/>
    </source>
</evidence>
<organism evidence="6 7">
    <name type="scientific">Lolliginicoccus lacisalsi</name>
    <dbReference type="NCBI Taxonomy" id="2742202"/>
    <lineage>
        <taxon>Bacteria</taxon>
        <taxon>Bacillati</taxon>
        <taxon>Actinomycetota</taxon>
        <taxon>Actinomycetes</taxon>
        <taxon>Mycobacteriales</taxon>
        <taxon>Hoyosellaceae</taxon>
        <taxon>Lolliginicoccus</taxon>
    </lineage>
</organism>
<evidence type="ECO:0000256" key="3">
    <source>
        <dbReference type="ARBA" id="ARBA00022801"/>
    </source>
</evidence>
<dbReference type="RefSeq" id="WP_192039007.1">
    <property type="nucleotide sequence ID" value="NZ_JACYWE010000004.1"/>
</dbReference>
<dbReference type="GO" id="GO:0008234">
    <property type="term" value="F:cysteine-type peptidase activity"/>
    <property type="evidence" value="ECO:0007669"/>
    <property type="project" value="UniProtKB-KW"/>
</dbReference>
<dbReference type="EMBL" id="JACYWE010000004">
    <property type="protein sequence ID" value="MBD8506542.1"/>
    <property type="molecule type" value="Genomic_DNA"/>
</dbReference>
<dbReference type="InterPro" id="IPR051794">
    <property type="entry name" value="PG_Endopeptidase_C40"/>
</dbReference>
<keyword evidence="2" id="KW-0645">Protease</keyword>
<evidence type="ECO:0000256" key="4">
    <source>
        <dbReference type="ARBA" id="ARBA00022807"/>
    </source>
</evidence>
<sequence>MIDVMLLKKPLDDLAATLGTGIVAGADPVAELTRVAATLHQVGDAGMNAARQLEPSWQGLAAEAAANASREITAATDVLAQDGEQLSVNWLAALEAVLRGVGDLALIGASFVTVLQNSQALLSNPIGQLVLLKEALAHLSRAIDVVIRLSGELSEASGNLDAIGTGMPALPGAGAAPLASSAMHALGPSLGPDGASVTLASDSGSSDYSGITGGTIVRLPDGSTTVAPTPEAAAAVRNALSQQGVPYVWGGTSPGAGFDCSGLTQWAYRESGIEIPRLAQEQNIGTPVAVEQAMAGDLVVWDGHVAMALGNGQMVEAGDPVSVSAIRTDNLGQAFYGVYRPTA</sequence>
<gene>
    <name evidence="6" type="ORF">HT102_08595</name>
</gene>
<dbReference type="Pfam" id="PF00877">
    <property type="entry name" value="NLPC_P60"/>
    <property type="match status" value="1"/>
</dbReference>
<dbReference type="PANTHER" id="PTHR47359">
    <property type="entry name" value="PEPTIDOGLYCAN DL-ENDOPEPTIDASE CWLO"/>
    <property type="match status" value="1"/>
</dbReference>
<dbReference type="SUPFAM" id="SSF54001">
    <property type="entry name" value="Cysteine proteinases"/>
    <property type="match status" value="1"/>
</dbReference>
<dbReference type="InterPro" id="IPR038765">
    <property type="entry name" value="Papain-like_cys_pep_sf"/>
</dbReference>
<dbReference type="Proteomes" id="UP000642993">
    <property type="component" value="Unassembled WGS sequence"/>
</dbReference>
<keyword evidence="3" id="KW-0378">Hydrolase</keyword>
<feature type="domain" description="NlpC/P60" evidence="5">
    <location>
        <begin position="229"/>
        <end position="343"/>
    </location>
</feature>
<comment type="similarity">
    <text evidence="1">Belongs to the peptidase C40 family.</text>
</comment>
<protein>
    <submittedName>
        <fullName evidence="6">C40 family peptidase</fullName>
    </submittedName>
</protein>
<evidence type="ECO:0000313" key="7">
    <source>
        <dbReference type="Proteomes" id="UP000642993"/>
    </source>
</evidence>
<dbReference type="Gene3D" id="3.90.1720.10">
    <property type="entry name" value="endopeptidase domain like (from Nostoc punctiforme)"/>
    <property type="match status" value="1"/>
</dbReference>
<dbReference type="InterPro" id="IPR000064">
    <property type="entry name" value="NLP_P60_dom"/>
</dbReference>
<reference evidence="6" key="1">
    <citation type="submission" date="2020-09" db="EMBL/GenBank/DDBJ databases">
        <title>Hoyosella lacisalsi sp. nov., a halotolerant actinobacterium isolated from soil of Lake Gudzhirganskoe.</title>
        <authorList>
            <person name="Yang Q."/>
            <person name="Guo P.Y."/>
            <person name="Liu S.W."/>
            <person name="Li F.N."/>
            <person name="Sun C.H."/>
        </authorList>
    </citation>
    <scope>NUCLEOTIDE SEQUENCE</scope>
    <source>
        <strain evidence="6">G463</strain>
    </source>
</reference>
<evidence type="ECO:0000313" key="6">
    <source>
        <dbReference type="EMBL" id="MBD8506542.1"/>
    </source>
</evidence>
<keyword evidence="7" id="KW-1185">Reference proteome</keyword>
<evidence type="ECO:0000256" key="1">
    <source>
        <dbReference type="ARBA" id="ARBA00007074"/>
    </source>
</evidence>
<evidence type="ECO:0000256" key="2">
    <source>
        <dbReference type="ARBA" id="ARBA00022670"/>
    </source>
</evidence>
<dbReference type="PANTHER" id="PTHR47359:SF3">
    <property type="entry name" value="NLP_P60 DOMAIN-CONTAINING PROTEIN-RELATED"/>
    <property type="match status" value="1"/>
</dbReference>
<dbReference type="PROSITE" id="PS51935">
    <property type="entry name" value="NLPC_P60"/>
    <property type="match status" value="1"/>
</dbReference>